<keyword evidence="4 9" id="KW-0812">Transmembrane</keyword>
<comment type="caution">
    <text evidence="10">The sequence shown here is derived from an EMBL/GenBank/DDBJ whole genome shotgun (WGS) entry which is preliminary data.</text>
</comment>
<protein>
    <recommendedName>
        <fullName evidence="9">Hexosyltransferase</fullName>
        <ecNumber evidence="9">2.4.1.-</ecNumber>
    </recommendedName>
</protein>
<feature type="transmembrane region" description="Helical" evidence="9">
    <location>
        <begin position="7"/>
        <end position="25"/>
    </location>
</feature>
<dbReference type="EC" id="2.4.1.-" evidence="9"/>
<keyword evidence="3 9" id="KW-0808">Transferase</keyword>
<evidence type="ECO:0000256" key="8">
    <source>
        <dbReference type="ARBA" id="ARBA00023136"/>
    </source>
</evidence>
<keyword evidence="6 9" id="KW-1133">Transmembrane helix</keyword>
<evidence type="ECO:0000256" key="9">
    <source>
        <dbReference type="RuleBase" id="RU364016"/>
    </source>
</evidence>
<evidence type="ECO:0000256" key="3">
    <source>
        <dbReference type="ARBA" id="ARBA00022679"/>
    </source>
</evidence>
<evidence type="ECO:0000256" key="1">
    <source>
        <dbReference type="ARBA" id="ARBA00004447"/>
    </source>
</evidence>
<evidence type="ECO:0000256" key="7">
    <source>
        <dbReference type="ARBA" id="ARBA00023034"/>
    </source>
</evidence>
<evidence type="ECO:0000256" key="5">
    <source>
        <dbReference type="ARBA" id="ARBA00022968"/>
    </source>
</evidence>
<dbReference type="EMBL" id="CAWYQH010000174">
    <property type="protein sequence ID" value="CAK8698279.1"/>
    <property type="molecule type" value="Genomic_DNA"/>
</dbReference>
<keyword evidence="7 9" id="KW-0333">Golgi apparatus</keyword>
<proteinExistence type="inferred from homology"/>
<evidence type="ECO:0000313" key="10">
    <source>
        <dbReference type="EMBL" id="CAK8698279.1"/>
    </source>
</evidence>
<evidence type="ECO:0000256" key="6">
    <source>
        <dbReference type="ARBA" id="ARBA00022989"/>
    </source>
</evidence>
<dbReference type="InterPro" id="IPR051227">
    <property type="entry name" value="CS_glycosyltransferase"/>
</dbReference>
<reference evidence="10 11" key="1">
    <citation type="submission" date="2024-02" db="EMBL/GenBank/DDBJ databases">
        <authorList>
            <person name="Daric V."/>
            <person name="Darras S."/>
        </authorList>
    </citation>
    <scope>NUCLEOTIDE SEQUENCE [LARGE SCALE GENOMIC DNA]</scope>
</reference>
<comment type="similarity">
    <text evidence="2 9">Belongs to the chondroitin N-acetylgalactosaminyltransferase family.</text>
</comment>
<keyword evidence="11" id="KW-1185">Reference proteome</keyword>
<gene>
    <name evidence="10" type="ORF">CVLEPA_LOCUS31727</name>
</gene>
<sequence length="458" mass="53045">MRLKCSLYWRVIVGILCGVLARVFYDNQLIYTLYEDQLKECSDCIDRCPACPPVKVTRELPLYVQPAYKPRGMYEVTRWIYFDDTHVYDIINEEPKLDITGHWREEIKAITQVGLDYINANRMLGQQWTLVKLHNGYMRTDCNRGTDYLLDLIVKSSSTNLSHSGKDKMIRVSLVHALEKITDAKKLAVKREVKVDLKVVMPVTPDSPYIQDFLKEYVTNPPDINVQLIVVLFTGRSNTASHFKATKEAINNVMQYNPKVPIQLLLYDGAYDYYNGINFGIIKATTSTDIILAIKEDMSYKRGLIRRCRSIVMLSQRVYFPIAFSQFNPEIIEKGMPPGKPKDINKKEHNKFTGYWMHDKHDYFCSYQSDLIKILSGLSTRNLQNQKNWVYNAFLRNDIEVISAIEPKLYKVKHQRQCSTIKPSLEEYKDCFKSKAKSLGSKPALGILYINEVIQKQP</sequence>
<dbReference type="PANTHER" id="PTHR12369">
    <property type="entry name" value="CHONDROITIN SYNTHASE"/>
    <property type="match status" value="1"/>
</dbReference>
<accession>A0ABP0H5N8</accession>
<evidence type="ECO:0000256" key="4">
    <source>
        <dbReference type="ARBA" id="ARBA00022692"/>
    </source>
</evidence>
<organism evidence="10 11">
    <name type="scientific">Clavelina lepadiformis</name>
    <name type="common">Light-bulb sea squirt</name>
    <name type="synonym">Ascidia lepadiformis</name>
    <dbReference type="NCBI Taxonomy" id="159417"/>
    <lineage>
        <taxon>Eukaryota</taxon>
        <taxon>Metazoa</taxon>
        <taxon>Chordata</taxon>
        <taxon>Tunicata</taxon>
        <taxon>Ascidiacea</taxon>
        <taxon>Aplousobranchia</taxon>
        <taxon>Clavelinidae</taxon>
        <taxon>Clavelina</taxon>
    </lineage>
</organism>
<dbReference type="PANTHER" id="PTHR12369:SF11">
    <property type="entry name" value="HEXOSYLTRANSFERASE"/>
    <property type="match status" value="1"/>
</dbReference>
<evidence type="ECO:0000313" key="11">
    <source>
        <dbReference type="Proteomes" id="UP001642483"/>
    </source>
</evidence>
<keyword evidence="5 9" id="KW-0735">Signal-anchor</keyword>
<evidence type="ECO:0000256" key="2">
    <source>
        <dbReference type="ARBA" id="ARBA00009239"/>
    </source>
</evidence>
<dbReference type="InterPro" id="IPR008428">
    <property type="entry name" value="Chond_GalNAc"/>
</dbReference>
<keyword evidence="8 9" id="KW-0472">Membrane</keyword>
<comment type="subcellular location">
    <subcellularLocation>
        <location evidence="1 9">Golgi apparatus</location>
        <location evidence="1 9">Golgi stack membrane</location>
        <topology evidence="1 9">Single-pass type II membrane protein</topology>
    </subcellularLocation>
</comment>
<dbReference type="Proteomes" id="UP001642483">
    <property type="component" value="Unassembled WGS sequence"/>
</dbReference>
<name>A0ABP0H5N8_CLALP</name>
<dbReference type="Pfam" id="PF05679">
    <property type="entry name" value="CHGN"/>
    <property type="match status" value="1"/>
</dbReference>